<sequence length="238" mass="25707">MPPRTITVDAILFIFRFPNPMKTDRGPVSIWTGLHKAWETFSIDYNLGDYLQIVHDTHGRRLADTLKDLCRIDDETKLQSEIDRFEEKVIEGGPIVLPGVHSLLSQLSSRDALGWTIVTSATSNYAPRALERCSITLPPAGIVTSNDVTRGKPSPEPYLAGAAKCGADAINCLVVEDAISGIRAGKAAGSAVLAVCTSTARETIIESDAGPDFVVSDLTKVTARWIDGKVEVTVDEDV</sequence>
<dbReference type="PANTHER" id="PTHR43481">
    <property type="entry name" value="FRUCTOSE-1-PHOSPHATE PHOSPHATASE"/>
    <property type="match status" value="1"/>
</dbReference>
<keyword evidence="2" id="KW-1185">Reference proteome</keyword>
<dbReference type="InterPro" id="IPR036412">
    <property type="entry name" value="HAD-like_sf"/>
</dbReference>
<dbReference type="InterPro" id="IPR006439">
    <property type="entry name" value="HAD-SF_hydro_IA"/>
</dbReference>
<dbReference type="NCBIfam" id="TIGR01509">
    <property type="entry name" value="HAD-SF-IA-v3"/>
    <property type="match status" value="1"/>
</dbReference>
<name>A0ABQ0M581_MYCCL</name>
<dbReference type="InterPro" id="IPR041492">
    <property type="entry name" value="HAD_2"/>
</dbReference>
<dbReference type="Proteomes" id="UP000815677">
    <property type="component" value="Unassembled WGS sequence"/>
</dbReference>
<gene>
    <name evidence="1" type="ORF">MCHLO_14855</name>
</gene>
<dbReference type="EMBL" id="DF849700">
    <property type="protein sequence ID" value="GAT58418.1"/>
    <property type="molecule type" value="Genomic_DNA"/>
</dbReference>
<dbReference type="Gene3D" id="3.40.50.1000">
    <property type="entry name" value="HAD superfamily/HAD-like"/>
    <property type="match status" value="1"/>
</dbReference>
<dbReference type="SUPFAM" id="SSF56784">
    <property type="entry name" value="HAD-like"/>
    <property type="match status" value="1"/>
</dbReference>
<reference evidence="1" key="1">
    <citation type="submission" date="2014-09" db="EMBL/GenBank/DDBJ databases">
        <title>Genome sequence of the luminous mushroom Mycena chlorophos for searching fungal bioluminescence genes.</title>
        <authorList>
            <person name="Tanaka Y."/>
            <person name="Kasuga D."/>
            <person name="Oba Y."/>
            <person name="Hase S."/>
            <person name="Sato K."/>
            <person name="Oba Y."/>
            <person name="Sakakibara Y."/>
        </authorList>
    </citation>
    <scope>NUCLEOTIDE SEQUENCE</scope>
</reference>
<proteinExistence type="predicted"/>
<dbReference type="Pfam" id="PF13419">
    <property type="entry name" value="HAD_2"/>
    <property type="match status" value="1"/>
</dbReference>
<accession>A0ABQ0M581</accession>
<organism evidence="1 2">
    <name type="scientific">Mycena chlorophos</name>
    <name type="common">Agaric fungus</name>
    <name type="synonym">Agaricus chlorophos</name>
    <dbReference type="NCBI Taxonomy" id="658473"/>
    <lineage>
        <taxon>Eukaryota</taxon>
        <taxon>Fungi</taxon>
        <taxon>Dikarya</taxon>
        <taxon>Basidiomycota</taxon>
        <taxon>Agaricomycotina</taxon>
        <taxon>Agaricomycetes</taxon>
        <taxon>Agaricomycetidae</taxon>
        <taxon>Agaricales</taxon>
        <taxon>Marasmiineae</taxon>
        <taxon>Mycenaceae</taxon>
        <taxon>Mycena</taxon>
    </lineage>
</organism>
<dbReference type="InterPro" id="IPR023214">
    <property type="entry name" value="HAD_sf"/>
</dbReference>
<dbReference type="PANTHER" id="PTHR43481:SF4">
    <property type="entry name" value="GLYCEROL-1-PHOSPHATE PHOSPHOHYDROLASE 1-RELATED"/>
    <property type="match status" value="1"/>
</dbReference>
<dbReference type="InterPro" id="IPR051806">
    <property type="entry name" value="HAD-like_SPP"/>
</dbReference>
<dbReference type="Gene3D" id="1.10.150.240">
    <property type="entry name" value="Putative phosphatase, domain 2"/>
    <property type="match status" value="1"/>
</dbReference>
<protein>
    <recommendedName>
        <fullName evidence="3">HAD-like protein</fullName>
    </recommendedName>
</protein>
<evidence type="ECO:0000313" key="2">
    <source>
        <dbReference type="Proteomes" id="UP000815677"/>
    </source>
</evidence>
<dbReference type="InterPro" id="IPR023198">
    <property type="entry name" value="PGP-like_dom2"/>
</dbReference>
<evidence type="ECO:0008006" key="3">
    <source>
        <dbReference type="Google" id="ProtNLM"/>
    </source>
</evidence>
<evidence type="ECO:0000313" key="1">
    <source>
        <dbReference type="EMBL" id="GAT58418.1"/>
    </source>
</evidence>